<evidence type="ECO:0000256" key="1">
    <source>
        <dbReference type="SAM" id="Coils"/>
    </source>
</evidence>
<dbReference type="PANTHER" id="PTHR46725">
    <property type="entry name" value="COILED-COIL DOMAIN-CONTAINING PROTEIN 57"/>
    <property type="match status" value="1"/>
</dbReference>
<dbReference type="AlphaFoldDB" id="A0AAD5TN96"/>
<dbReference type="PANTHER" id="PTHR46725:SF1">
    <property type="entry name" value="COILED-COIL DOMAIN-CONTAINING PROTEIN 57"/>
    <property type="match status" value="1"/>
</dbReference>
<evidence type="ECO:0000313" key="4">
    <source>
        <dbReference type="Proteomes" id="UP001212152"/>
    </source>
</evidence>
<dbReference type="GO" id="GO:0060271">
    <property type="term" value="P:cilium assembly"/>
    <property type="evidence" value="ECO:0007669"/>
    <property type="project" value="TreeGrafter"/>
</dbReference>
<dbReference type="GO" id="GO:0045931">
    <property type="term" value="P:positive regulation of mitotic cell cycle"/>
    <property type="evidence" value="ECO:0007669"/>
    <property type="project" value="TreeGrafter"/>
</dbReference>
<feature type="coiled-coil region" evidence="1">
    <location>
        <begin position="117"/>
        <end position="162"/>
    </location>
</feature>
<keyword evidence="4" id="KW-1185">Reference proteome</keyword>
<organism evidence="3 4">
    <name type="scientific">Geranomyces variabilis</name>
    <dbReference type="NCBI Taxonomy" id="109894"/>
    <lineage>
        <taxon>Eukaryota</taxon>
        <taxon>Fungi</taxon>
        <taxon>Fungi incertae sedis</taxon>
        <taxon>Chytridiomycota</taxon>
        <taxon>Chytridiomycota incertae sedis</taxon>
        <taxon>Chytridiomycetes</taxon>
        <taxon>Spizellomycetales</taxon>
        <taxon>Powellomycetaceae</taxon>
        <taxon>Geranomyces</taxon>
    </lineage>
</organism>
<accession>A0AAD5TN96</accession>
<dbReference type="InterPro" id="IPR042481">
    <property type="entry name" value="CCDC57"/>
</dbReference>
<feature type="region of interest" description="Disordered" evidence="2">
    <location>
        <begin position="730"/>
        <end position="757"/>
    </location>
</feature>
<dbReference type="GO" id="GO:0005876">
    <property type="term" value="C:spindle microtubule"/>
    <property type="evidence" value="ECO:0007669"/>
    <property type="project" value="TreeGrafter"/>
</dbReference>
<comment type="caution">
    <text evidence="3">The sequence shown here is derived from an EMBL/GenBank/DDBJ whole genome shotgun (WGS) entry which is preliminary data.</text>
</comment>
<protein>
    <submittedName>
        <fullName evidence="3">Coiled-coil domain-containing protein 57</fullName>
    </submittedName>
</protein>
<reference evidence="3" key="1">
    <citation type="submission" date="2020-05" db="EMBL/GenBank/DDBJ databases">
        <title>Phylogenomic resolution of chytrid fungi.</title>
        <authorList>
            <person name="Stajich J.E."/>
            <person name="Amses K."/>
            <person name="Simmons R."/>
            <person name="Seto K."/>
            <person name="Myers J."/>
            <person name="Bonds A."/>
            <person name="Quandt C.A."/>
            <person name="Barry K."/>
            <person name="Liu P."/>
            <person name="Grigoriev I."/>
            <person name="Longcore J.E."/>
            <person name="James T.Y."/>
        </authorList>
    </citation>
    <scope>NUCLEOTIDE SEQUENCE</scope>
    <source>
        <strain evidence="3">JEL0379</strain>
    </source>
</reference>
<proteinExistence type="predicted"/>
<dbReference type="GO" id="GO:0007020">
    <property type="term" value="P:microtubule nucleation"/>
    <property type="evidence" value="ECO:0007669"/>
    <property type="project" value="TreeGrafter"/>
</dbReference>
<name>A0AAD5TN96_9FUNG</name>
<feature type="region of interest" description="Disordered" evidence="2">
    <location>
        <begin position="466"/>
        <end position="502"/>
    </location>
</feature>
<feature type="region of interest" description="Disordered" evidence="2">
    <location>
        <begin position="606"/>
        <end position="625"/>
    </location>
</feature>
<sequence>MILSRGGGGLQELLTAREQELRELFGALEQRLGERELQCRSLEDQLKALQDDFVYNLSLLADRDKELESYDVLTDGLNTDVHDREGRISELKSMIAERNTELANFKALLCTQEQQHHEAMRRMQKDAEAELRRLEDAATARAEELELARADMRLQIKAAHQEVELQRVAFQAELDSVKRGQEAAIRAGRQEVAHQLLITEHQASCAVAELEAVKASRNSLEVKLAEQVEANRLLDKKLYQLEWEVMDAGKATTHRIAELEKRLAKSQQSAAKAQAAFHRSRERVLLEAEESKRILEHRSTMAENQIEPLKKQHSLAIAQIDAERAEASREAHLLQETVSAKDAEIHQLRTLLDADKSDVTSLQRKHQNELAARDDSLNRHKRHIADLEGEIRFQCNNVQTLQENLGRLAAHQEELQRIIAQQDLDSERKEATLLRQHSGLETDLVRSLVAAKESAEAEVKLLRGKLNTEPNGRSQGHAWRPLASPPYEGRPTGTDGIAGHEEDGKADLHAENIRLTSIIQQMKTDMQAMHDAMQIAAASQQKPGKWESDCWGEEETRAATHSVDQMQSLRNLLLQKQNIIDDLLAQQSTVHQKVDVTHRNRTGYVQDQRQVDPGYTSPFADQNAQSQRENIALRKKLVEATEDLQRMAHDRSRLLDMSNSLKAEVRYWTDKREARAEVGTQTLSTFKSTMRYKALVNVQPPSAIPRAIGTPHPVTQSARATKSQKQAQERMVGRRGAGFGGVRGVATSDEGEETKGRRLRARRIRNWNERSDESE</sequence>
<evidence type="ECO:0000256" key="2">
    <source>
        <dbReference type="SAM" id="MobiDB-lite"/>
    </source>
</evidence>
<feature type="compositionally biased region" description="Polar residues" evidence="2">
    <location>
        <begin position="713"/>
        <end position="722"/>
    </location>
</feature>
<keyword evidence="1" id="KW-0175">Coiled coil</keyword>
<dbReference type="Proteomes" id="UP001212152">
    <property type="component" value="Unassembled WGS sequence"/>
</dbReference>
<gene>
    <name evidence="3" type="primary">CCDC57</name>
    <name evidence="3" type="ORF">HDU87_002116</name>
</gene>
<dbReference type="EMBL" id="JADGJQ010000017">
    <property type="protein sequence ID" value="KAJ3180239.1"/>
    <property type="molecule type" value="Genomic_DNA"/>
</dbReference>
<feature type="region of interest" description="Disordered" evidence="2">
    <location>
        <begin position="703"/>
        <end position="722"/>
    </location>
</feature>
<evidence type="ECO:0000313" key="3">
    <source>
        <dbReference type="EMBL" id="KAJ3180239.1"/>
    </source>
</evidence>